<protein>
    <submittedName>
        <fullName evidence="1">Uncharacterized protein</fullName>
    </submittedName>
</protein>
<reference evidence="1" key="1">
    <citation type="journal article" date="2014" name="Front. Microbiol.">
        <title>High frequency of phylogenetically diverse reductive dehalogenase-homologous genes in deep subseafloor sedimentary metagenomes.</title>
        <authorList>
            <person name="Kawai M."/>
            <person name="Futagami T."/>
            <person name="Toyoda A."/>
            <person name="Takaki Y."/>
            <person name="Nishi S."/>
            <person name="Hori S."/>
            <person name="Arai W."/>
            <person name="Tsubouchi T."/>
            <person name="Morono Y."/>
            <person name="Uchiyama I."/>
            <person name="Ito T."/>
            <person name="Fujiyama A."/>
            <person name="Inagaki F."/>
            <person name="Takami H."/>
        </authorList>
    </citation>
    <scope>NUCLEOTIDE SEQUENCE</scope>
    <source>
        <strain evidence="1">Expedition CK06-06</strain>
    </source>
</reference>
<accession>X1GH21</accession>
<gene>
    <name evidence="1" type="ORF">S03H2_16918</name>
</gene>
<comment type="caution">
    <text evidence="1">The sequence shown here is derived from an EMBL/GenBank/DDBJ whole genome shotgun (WGS) entry which is preliminary data.</text>
</comment>
<evidence type="ECO:0000313" key="1">
    <source>
        <dbReference type="EMBL" id="GAH44115.1"/>
    </source>
</evidence>
<feature type="non-terminal residue" evidence="1">
    <location>
        <position position="79"/>
    </location>
</feature>
<sequence length="79" mass="9264">MYRLPFAIALDKTSDLLKTVKSEFRLDSTELVIAKKLFKSGLPPLVRPQIISYLFGISYSLLLSMSRSPEHYYRVYKYR</sequence>
<proteinExistence type="predicted"/>
<organism evidence="1">
    <name type="scientific">marine sediment metagenome</name>
    <dbReference type="NCBI Taxonomy" id="412755"/>
    <lineage>
        <taxon>unclassified sequences</taxon>
        <taxon>metagenomes</taxon>
        <taxon>ecological metagenomes</taxon>
    </lineage>
</organism>
<name>X1GH21_9ZZZZ</name>
<dbReference type="AlphaFoldDB" id="X1GH21"/>
<dbReference type="EMBL" id="BARU01008684">
    <property type="protein sequence ID" value="GAH44115.1"/>
    <property type="molecule type" value="Genomic_DNA"/>
</dbReference>